<dbReference type="Proteomes" id="UP000003250">
    <property type="component" value="Unassembled WGS sequence"/>
</dbReference>
<dbReference type="AlphaFoldDB" id="H0HZE9"/>
<evidence type="ECO:0000256" key="1">
    <source>
        <dbReference type="SAM" id="MobiDB-lite"/>
    </source>
</evidence>
<evidence type="ECO:0000313" key="2">
    <source>
        <dbReference type="EMBL" id="EHK53861.1"/>
    </source>
</evidence>
<evidence type="ECO:0000313" key="3">
    <source>
        <dbReference type="Proteomes" id="UP000003250"/>
    </source>
</evidence>
<gene>
    <name evidence="2" type="ORF">MAXJ12_27913</name>
</gene>
<name>H0HZE9_9HYPH</name>
<reference evidence="2 3" key="1">
    <citation type="journal article" date="2012" name="J. Bacteriol.">
        <title>Draft Genome Sequence of Mesorhizobium alhagi CCNWXJ12-2T, a Novel Salt-Resistant Species Isolated from the Desert of Northwestern China.</title>
        <authorList>
            <person name="Zhou M."/>
            <person name="Chen W."/>
            <person name="Chen H."/>
            <person name="Wei G."/>
        </authorList>
    </citation>
    <scope>NUCLEOTIDE SEQUENCE [LARGE SCALE GENOMIC DNA]</scope>
    <source>
        <strain evidence="2 3">CCNWXJ12-2</strain>
    </source>
</reference>
<feature type="region of interest" description="Disordered" evidence="1">
    <location>
        <begin position="1"/>
        <end position="34"/>
    </location>
</feature>
<accession>H0HZE9</accession>
<keyword evidence="3" id="KW-1185">Reference proteome</keyword>
<sequence>MRPQGGLVSSLGERPLRDTIPSQERPLRVRSGSGNTTSAEILALGAEAGIKANVLFPADAHDHIPHFAGQTIDIGFFREIYQANCVDVGKPVIRREYNDVALAVSGAVVAVAMIERPRQ</sequence>
<organism evidence="2 3">
    <name type="scientific">Mesorhizobium alhagi CCNWXJ12-2</name>
    <dbReference type="NCBI Taxonomy" id="1107882"/>
    <lineage>
        <taxon>Bacteria</taxon>
        <taxon>Pseudomonadati</taxon>
        <taxon>Pseudomonadota</taxon>
        <taxon>Alphaproteobacteria</taxon>
        <taxon>Hyphomicrobiales</taxon>
        <taxon>Phyllobacteriaceae</taxon>
        <taxon>Allomesorhizobium</taxon>
    </lineage>
</organism>
<dbReference type="EMBL" id="AHAM01000250">
    <property type="protein sequence ID" value="EHK53861.1"/>
    <property type="molecule type" value="Genomic_DNA"/>
</dbReference>
<proteinExistence type="predicted"/>
<protein>
    <submittedName>
        <fullName evidence="2">Uncharacterized protein</fullName>
    </submittedName>
</protein>